<dbReference type="UniPathway" id="UPA00282"/>
<dbReference type="PANTHER" id="PTHR31650:SF1">
    <property type="entry name" value="WAX ESTER SYNTHASE_DIACYLGLYCEROL ACYLTRANSFERASE 4-RELATED"/>
    <property type="match status" value="1"/>
</dbReference>
<evidence type="ECO:0000256" key="6">
    <source>
        <dbReference type="ARBA" id="ARBA00022679"/>
    </source>
</evidence>
<reference evidence="14 15" key="1">
    <citation type="submission" date="2019-03" db="EMBL/GenBank/DDBJ databases">
        <title>Genomic Encyclopedia of Type Strains, Phase IV (KMG-IV): sequencing the most valuable type-strain genomes for metagenomic binning, comparative biology and taxonomic classification.</title>
        <authorList>
            <person name="Goeker M."/>
        </authorList>
    </citation>
    <scope>NUCLEOTIDE SEQUENCE [LARGE SCALE GENOMIC DNA]</scope>
    <source>
        <strain evidence="14 15">DSM 44496</strain>
    </source>
</reference>
<keyword evidence="7 11" id="KW-0319">Glycerol metabolism</keyword>
<dbReference type="GO" id="GO:0006071">
    <property type="term" value="P:glycerol metabolic process"/>
    <property type="evidence" value="ECO:0007669"/>
    <property type="project" value="UniProtKB-KW"/>
</dbReference>
<name>A0A4R6P6E4_NOCIG</name>
<gene>
    <name evidence="14" type="ORF">DFR75_108164</name>
</gene>
<comment type="caution">
    <text evidence="14">The sequence shown here is derived from an EMBL/GenBank/DDBJ whole genome shotgun (WGS) entry which is preliminary data.</text>
</comment>
<dbReference type="Gene3D" id="3.30.559.10">
    <property type="entry name" value="Chloramphenicol acetyltransferase-like domain"/>
    <property type="match status" value="1"/>
</dbReference>
<protein>
    <recommendedName>
        <fullName evidence="4 11">Diacylglycerol O-acyltransferase</fullName>
        <ecNumber evidence="4 11">2.3.1.20</ecNumber>
    </recommendedName>
</protein>
<feature type="domain" description="O-acyltransferase WSD1-like N-terminal" evidence="12">
    <location>
        <begin position="8"/>
        <end position="221"/>
    </location>
</feature>
<keyword evidence="5 11" id="KW-0444">Lipid biosynthesis</keyword>
<evidence type="ECO:0000256" key="5">
    <source>
        <dbReference type="ARBA" id="ARBA00022516"/>
    </source>
</evidence>
<dbReference type="GO" id="GO:0071731">
    <property type="term" value="P:response to nitric oxide"/>
    <property type="evidence" value="ECO:0007669"/>
    <property type="project" value="TreeGrafter"/>
</dbReference>
<keyword evidence="15" id="KW-1185">Reference proteome</keyword>
<dbReference type="InterPro" id="IPR045034">
    <property type="entry name" value="O-acyltransferase_WSD1-like"/>
</dbReference>
<dbReference type="NCBIfam" id="TIGR02946">
    <property type="entry name" value="acyl_WS_DGAT"/>
    <property type="match status" value="1"/>
</dbReference>
<dbReference type="GO" id="GO:0051701">
    <property type="term" value="P:biological process involved in interaction with host"/>
    <property type="evidence" value="ECO:0007669"/>
    <property type="project" value="TreeGrafter"/>
</dbReference>
<evidence type="ECO:0000256" key="11">
    <source>
        <dbReference type="RuleBase" id="RU361241"/>
    </source>
</evidence>
<dbReference type="AlphaFoldDB" id="A0A4R6P6E4"/>
<evidence type="ECO:0000259" key="12">
    <source>
        <dbReference type="Pfam" id="PF03007"/>
    </source>
</evidence>
<evidence type="ECO:0000256" key="2">
    <source>
        <dbReference type="ARBA" id="ARBA00005189"/>
    </source>
</evidence>
<evidence type="ECO:0000313" key="15">
    <source>
        <dbReference type="Proteomes" id="UP000295087"/>
    </source>
</evidence>
<dbReference type="GO" id="GO:0005886">
    <property type="term" value="C:plasma membrane"/>
    <property type="evidence" value="ECO:0007669"/>
    <property type="project" value="TreeGrafter"/>
</dbReference>
<proteinExistence type="inferred from homology"/>
<evidence type="ECO:0000256" key="7">
    <source>
        <dbReference type="ARBA" id="ARBA00022798"/>
    </source>
</evidence>
<dbReference type="SUPFAM" id="SSF52777">
    <property type="entry name" value="CoA-dependent acyltransferases"/>
    <property type="match status" value="2"/>
</dbReference>
<comment type="catalytic activity">
    <reaction evidence="10 11">
        <text>an acyl-CoA + a 1,2-diacyl-sn-glycerol = a triacyl-sn-glycerol + CoA</text>
        <dbReference type="Rhea" id="RHEA:10868"/>
        <dbReference type="ChEBI" id="CHEBI:17815"/>
        <dbReference type="ChEBI" id="CHEBI:57287"/>
        <dbReference type="ChEBI" id="CHEBI:58342"/>
        <dbReference type="ChEBI" id="CHEBI:64615"/>
        <dbReference type="EC" id="2.3.1.20"/>
    </reaction>
</comment>
<dbReference type="Proteomes" id="UP000295087">
    <property type="component" value="Unassembled WGS sequence"/>
</dbReference>
<feature type="domain" description="O-acyltransferase WSD1 C-terminal" evidence="13">
    <location>
        <begin position="264"/>
        <end position="408"/>
    </location>
</feature>
<dbReference type="EMBL" id="SNXK01000008">
    <property type="protein sequence ID" value="TDP31559.1"/>
    <property type="molecule type" value="Genomic_DNA"/>
</dbReference>
<dbReference type="InterPro" id="IPR004255">
    <property type="entry name" value="O-acyltransferase_WSD1_N"/>
</dbReference>
<evidence type="ECO:0000256" key="10">
    <source>
        <dbReference type="ARBA" id="ARBA00048109"/>
    </source>
</evidence>
<evidence type="ECO:0000256" key="8">
    <source>
        <dbReference type="ARBA" id="ARBA00023098"/>
    </source>
</evidence>
<dbReference type="InterPro" id="IPR023213">
    <property type="entry name" value="CAT-like_dom_sf"/>
</dbReference>
<keyword evidence="9 11" id="KW-0012">Acyltransferase</keyword>
<evidence type="ECO:0000256" key="3">
    <source>
        <dbReference type="ARBA" id="ARBA00009587"/>
    </source>
</evidence>
<organism evidence="14 15">
    <name type="scientific">Nocardia ignorata</name>
    <dbReference type="NCBI Taxonomy" id="145285"/>
    <lineage>
        <taxon>Bacteria</taxon>
        <taxon>Bacillati</taxon>
        <taxon>Actinomycetota</taxon>
        <taxon>Actinomycetes</taxon>
        <taxon>Mycobacteriales</taxon>
        <taxon>Nocardiaceae</taxon>
        <taxon>Nocardia</taxon>
    </lineage>
</organism>
<dbReference type="GO" id="GO:0004144">
    <property type="term" value="F:diacylglycerol O-acyltransferase activity"/>
    <property type="evidence" value="ECO:0007669"/>
    <property type="project" value="UniProtKB-EC"/>
</dbReference>
<dbReference type="Pfam" id="PF06974">
    <property type="entry name" value="WS_DGAT_C"/>
    <property type="match status" value="1"/>
</dbReference>
<dbReference type="EC" id="2.3.1.20" evidence="4 11"/>
<evidence type="ECO:0000259" key="13">
    <source>
        <dbReference type="Pfam" id="PF06974"/>
    </source>
</evidence>
<dbReference type="Pfam" id="PF03007">
    <property type="entry name" value="WS_DGAT_cat"/>
    <property type="match status" value="1"/>
</dbReference>
<comment type="pathway">
    <text evidence="1 11">Glycerolipid metabolism; triacylglycerol biosynthesis.</text>
</comment>
<dbReference type="InterPro" id="IPR014292">
    <property type="entry name" value="Acyl_transf_WS/DGAT"/>
</dbReference>
<dbReference type="PANTHER" id="PTHR31650">
    <property type="entry name" value="O-ACYLTRANSFERASE (WSD1-LIKE) FAMILY PROTEIN"/>
    <property type="match status" value="1"/>
</dbReference>
<comment type="similarity">
    <text evidence="3 11">Belongs to the long-chain O-acyltransferase family.</text>
</comment>
<accession>A0A4R6P6E4</accession>
<dbReference type="GO" id="GO:0001666">
    <property type="term" value="P:response to hypoxia"/>
    <property type="evidence" value="ECO:0007669"/>
    <property type="project" value="TreeGrafter"/>
</dbReference>
<evidence type="ECO:0000256" key="9">
    <source>
        <dbReference type="ARBA" id="ARBA00023315"/>
    </source>
</evidence>
<dbReference type="Gene3D" id="3.30.559.30">
    <property type="entry name" value="Nonribosomal peptide synthetase, condensation domain"/>
    <property type="match status" value="1"/>
</dbReference>
<keyword evidence="6 11" id="KW-0808">Transferase</keyword>
<keyword evidence="8 11" id="KW-0443">Lipid metabolism</keyword>
<dbReference type="InterPro" id="IPR009721">
    <property type="entry name" value="O-acyltransferase_WSD1_C"/>
</dbReference>
<evidence type="ECO:0000313" key="14">
    <source>
        <dbReference type="EMBL" id="TDP31559.1"/>
    </source>
</evidence>
<evidence type="ECO:0000256" key="1">
    <source>
        <dbReference type="ARBA" id="ARBA00004771"/>
    </source>
</evidence>
<evidence type="ECO:0000256" key="4">
    <source>
        <dbReference type="ARBA" id="ARBA00013244"/>
    </source>
</evidence>
<dbReference type="GO" id="GO:0019432">
    <property type="term" value="P:triglyceride biosynthetic process"/>
    <property type="evidence" value="ECO:0007669"/>
    <property type="project" value="UniProtKB-UniPathway"/>
</dbReference>
<sequence length="424" mass="47008">MTGPAPTREAFTAWLGERISHIERLRQRVHRSPLDLTAPVWQHDPDFDLAHHIRWTALPTPRDESRLQELIATELEQRLDRDHPLWQCVVVEQLTGNRWALIVKAHHSMVDGMSGIALFEQLCDPATHHTATNDTRRSGRPSTGLLELLYKGIRLPVAAPRFALSIARGVAPVVYAAMAPTAPSTLNGPIGRKRRYAVAKAAMSDIRAIENAFGTSLNDVALAAVTAAYRRLLQHRGEEPSPSKIRILVPVSMRGTDTEFAMDNRISAILPHLPVELTDPLEALRTVHERVTRHRERGETEAETSILSMAQLLPFRFGAWAFRLAGHFPQHSVAALATNVPGPRDQLAVDGCEVEQIWPCIPIAMRLRTTIAILSYHDHLIFGITGDYGSTPDIDLIADGIEHGITELQERARSLCHSADSATT</sequence>
<comment type="pathway">
    <text evidence="2">Lipid metabolism.</text>
</comment>